<dbReference type="KEGG" id="dnv:108655745"/>
<dbReference type="InterPro" id="IPR001715">
    <property type="entry name" value="CH_dom"/>
</dbReference>
<comment type="subcellular location">
    <subcellularLocation>
        <location evidence="1">Cytoplasm</location>
        <location evidence="1">Cytoskeleton</location>
    </subcellularLocation>
</comment>
<sequence>MAPHRLRATNVVCTRNSKQWSRLYIISWINKTLKSEVQKIEELCTGAAYCCLMDILFPGLVRMNRVKFVCNQSVEFIENFRVLQQSFNAVNVNTPIDIELLVKGRFQDNYAFAQWFKLFFDRNFEGMPPKYDPFAARGFMPIGIGQSNLFTGNRARFISPLKPQEPRFIKLTRSRTLIMDDGSEQPLGEHPQPSGAAAAIGRLPKRQPWRGVWGNPRDSTGTGAPKGSVQATRTQPVSRVRPESLRPQQGQTGLAGARAGLPNTIRVQPIVSRAPGATRIQARQEDASPSELLKSRIKNLPYLILPIPDSLSPHSDLTVILHNAPQEASEDAEEMEEQVDEMAQAVAEGEEEEEEGPTPRSRLLRILEIFMPKKSPGSEKN</sequence>
<feature type="region of interest" description="Disordered" evidence="9">
    <location>
        <begin position="342"/>
        <end position="363"/>
    </location>
</feature>
<protein>
    <recommendedName>
        <fullName evidence="10">Calponin-homology (CH) domain-containing protein</fullName>
    </recommendedName>
</protein>
<evidence type="ECO:0000256" key="5">
    <source>
        <dbReference type="ARBA" id="ARBA00022701"/>
    </source>
</evidence>
<keyword evidence="6" id="KW-0498">Mitosis</keyword>
<dbReference type="GO" id="GO:0051301">
    <property type="term" value="P:cell division"/>
    <property type="evidence" value="ECO:0007669"/>
    <property type="project" value="UniProtKB-KW"/>
</dbReference>
<keyword evidence="8" id="KW-0131">Cell cycle</keyword>
<feature type="region of interest" description="Disordered" evidence="9">
    <location>
        <begin position="205"/>
        <end position="260"/>
    </location>
</feature>
<evidence type="ECO:0000256" key="4">
    <source>
        <dbReference type="ARBA" id="ARBA00022618"/>
    </source>
</evidence>
<comment type="caution">
    <text evidence="11">The sequence shown here is derived from an EMBL/GenBank/DDBJ whole genome shotgun (WGS) entry which is preliminary data.</text>
</comment>
<keyword evidence="7" id="KW-0206">Cytoskeleton</keyword>
<keyword evidence="3" id="KW-0963">Cytoplasm</keyword>
<dbReference type="GO" id="GO:0008017">
    <property type="term" value="F:microtubule binding"/>
    <property type="evidence" value="ECO:0007669"/>
    <property type="project" value="InterPro"/>
</dbReference>
<evidence type="ECO:0000256" key="7">
    <source>
        <dbReference type="ARBA" id="ARBA00023212"/>
    </source>
</evidence>
<organism evidence="11 12">
    <name type="scientific">Drosophila navojoa</name>
    <name type="common">Fruit fly</name>
    <dbReference type="NCBI Taxonomy" id="7232"/>
    <lineage>
        <taxon>Eukaryota</taxon>
        <taxon>Metazoa</taxon>
        <taxon>Ecdysozoa</taxon>
        <taxon>Arthropoda</taxon>
        <taxon>Hexapoda</taxon>
        <taxon>Insecta</taxon>
        <taxon>Pterygota</taxon>
        <taxon>Neoptera</taxon>
        <taxon>Endopterygota</taxon>
        <taxon>Diptera</taxon>
        <taxon>Brachycera</taxon>
        <taxon>Muscomorpha</taxon>
        <taxon>Ephydroidea</taxon>
        <taxon>Drosophilidae</taxon>
        <taxon>Drosophila</taxon>
    </lineage>
</organism>
<dbReference type="SUPFAM" id="SSF47576">
    <property type="entry name" value="Calponin-homology domain, CH-domain"/>
    <property type="match status" value="1"/>
</dbReference>
<reference evidence="11 12" key="1">
    <citation type="journal article" date="2019" name="J. Hered.">
        <title>An Improved Genome Assembly for Drosophila navojoa, the Basal Species in the mojavensis Cluster.</title>
        <authorList>
            <person name="Vanderlinde T."/>
            <person name="Dupim E.G."/>
            <person name="Nazario-Yepiz N.O."/>
            <person name="Carvalho A.B."/>
        </authorList>
    </citation>
    <scope>NUCLEOTIDE SEQUENCE [LARGE SCALE GENOMIC DNA]</scope>
    <source>
        <strain evidence="11">Navoj_Jal97</strain>
        <tissue evidence="11">Whole organism</tissue>
    </source>
</reference>
<dbReference type="FunFam" id="1.10.418.10:FF:000028">
    <property type="entry name" value="RP/EB family microtubule-associated protein"/>
    <property type="match status" value="1"/>
</dbReference>
<dbReference type="PROSITE" id="PS50021">
    <property type="entry name" value="CH"/>
    <property type="match status" value="1"/>
</dbReference>
<dbReference type="GO" id="GO:0005874">
    <property type="term" value="C:microtubule"/>
    <property type="evidence" value="ECO:0007669"/>
    <property type="project" value="UniProtKB-KW"/>
</dbReference>
<keyword evidence="4" id="KW-0132">Cell division</keyword>
<dbReference type="OrthoDB" id="2119228at2759"/>
<dbReference type="AlphaFoldDB" id="A0A484AX87"/>
<dbReference type="InterPro" id="IPR027328">
    <property type="entry name" value="MAPRE"/>
</dbReference>
<evidence type="ECO:0000313" key="12">
    <source>
        <dbReference type="Proteomes" id="UP000295192"/>
    </source>
</evidence>
<evidence type="ECO:0000256" key="3">
    <source>
        <dbReference type="ARBA" id="ARBA00022490"/>
    </source>
</evidence>
<proteinExistence type="inferred from homology"/>
<evidence type="ECO:0000256" key="9">
    <source>
        <dbReference type="SAM" id="MobiDB-lite"/>
    </source>
</evidence>
<dbReference type="Proteomes" id="UP000295192">
    <property type="component" value="Unassembled WGS sequence"/>
</dbReference>
<feature type="domain" description="Calponin-homology (CH)" evidence="10">
    <location>
        <begin position="19"/>
        <end position="121"/>
    </location>
</feature>
<comment type="similarity">
    <text evidence="2">Belongs to the MAPRE family.</text>
</comment>
<dbReference type="OMA" id="CNQPTEY"/>
<keyword evidence="12" id="KW-1185">Reference proteome</keyword>
<gene>
    <name evidence="11" type="ORF">AWZ03_012313</name>
</gene>
<evidence type="ECO:0000256" key="1">
    <source>
        <dbReference type="ARBA" id="ARBA00004245"/>
    </source>
</evidence>
<evidence type="ECO:0000256" key="6">
    <source>
        <dbReference type="ARBA" id="ARBA00022776"/>
    </source>
</evidence>
<dbReference type="STRING" id="7232.A0A484AX87"/>
<dbReference type="InterPro" id="IPR036872">
    <property type="entry name" value="CH_dom_sf"/>
</dbReference>
<dbReference type="PANTHER" id="PTHR10623">
    <property type="entry name" value="MICROTUBULE-ASSOCIATED PROTEIN RP/EB FAMILY MEMBER"/>
    <property type="match status" value="1"/>
</dbReference>
<name>A0A484AX87_DRONA</name>
<dbReference type="Pfam" id="PF00307">
    <property type="entry name" value="CH"/>
    <property type="match status" value="1"/>
</dbReference>
<evidence type="ECO:0000313" key="11">
    <source>
        <dbReference type="EMBL" id="TDG41267.1"/>
    </source>
</evidence>
<accession>A0A484AX87</accession>
<dbReference type="EMBL" id="LSRL02000383">
    <property type="protein sequence ID" value="TDG41267.1"/>
    <property type="molecule type" value="Genomic_DNA"/>
</dbReference>
<evidence type="ECO:0000256" key="2">
    <source>
        <dbReference type="ARBA" id="ARBA00010729"/>
    </source>
</evidence>
<dbReference type="Gene3D" id="1.10.418.10">
    <property type="entry name" value="Calponin-like domain"/>
    <property type="match status" value="1"/>
</dbReference>
<evidence type="ECO:0000256" key="8">
    <source>
        <dbReference type="ARBA" id="ARBA00023306"/>
    </source>
</evidence>
<evidence type="ECO:0000259" key="10">
    <source>
        <dbReference type="PROSITE" id="PS50021"/>
    </source>
</evidence>
<keyword evidence="5" id="KW-0493">Microtubule</keyword>